<dbReference type="Gene3D" id="3.40.50.720">
    <property type="entry name" value="NAD(P)-binding Rossmann-like Domain"/>
    <property type="match status" value="1"/>
</dbReference>
<reference evidence="2 3" key="1">
    <citation type="submission" date="2019-07" db="EMBL/GenBank/DDBJ databases">
        <title>Rapid identification of Enteric Bacteria from Whole Genome Sequences (WGS) using Average Nucleotide Identity (ANI).</title>
        <authorList>
            <person name="Lane C."/>
        </authorList>
    </citation>
    <scope>NUCLEOTIDE SEQUENCE [LARGE SCALE GENOMIC DNA]</scope>
    <source>
        <strain evidence="2 3">D2411</strain>
    </source>
</reference>
<gene>
    <name evidence="2" type="ORF">YZ82_05390</name>
</gene>
<dbReference type="InterPro" id="IPR036291">
    <property type="entry name" value="NAD(P)-bd_dom_sf"/>
</dbReference>
<accession>A0A562XBM8</accession>
<evidence type="ECO:0000313" key="3">
    <source>
        <dbReference type="Proteomes" id="UP000321812"/>
    </source>
</evidence>
<dbReference type="InterPro" id="IPR051606">
    <property type="entry name" value="Polyketide_Oxido-like"/>
</dbReference>
<dbReference type="Proteomes" id="UP000321812">
    <property type="component" value="Unassembled WGS sequence"/>
</dbReference>
<dbReference type="AlphaFoldDB" id="A0A562XBM8"/>
<organism evidence="2 3">
    <name type="scientific">Campylobacter hyointestinalis</name>
    <dbReference type="NCBI Taxonomy" id="198"/>
    <lineage>
        <taxon>Bacteria</taxon>
        <taxon>Pseudomonadati</taxon>
        <taxon>Campylobacterota</taxon>
        <taxon>Epsilonproteobacteria</taxon>
        <taxon>Campylobacterales</taxon>
        <taxon>Campylobacteraceae</taxon>
        <taxon>Campylobacter</taxon>
    </lineage>
</organism>
<evidence type="ECO:0000313" key="2">
    <source>
        <dbReference type="EMBL" id="TWO19538.1"/>
    </source>
</evidence>
<dbReference type="EMBL" id="VOAP01000016">
    <property type="protein sequence ID" value="TWO19538.1"/>
    <property type="molecule type" value="Genomic_DNA"/>
</dbReference>
<dbReference type="SUPFAM" id="SSF51735">
    <property type="entry name" value="NAD(P)-binding Rossmann-fold domains"/>
    <property type="match status" value="1"/>
</dbReference>
<dbReference type="PANTHER" id="PTHR43355:SF2">
    <property type="entry name" value="FLAVIN REDUCTASE (NADPH)"/>
    <property type="match status" value="1"/>
</dbReference>
<dbReference type="CDD" id="cd05244">
    <property type="entry name" value="BVR-B_like_SDR_a"/>
    <property type="match status" value="1"/>
</dbReference>
<dbReference type="InterPro" id="IPR016040">
    <property type="entry name" value="NAD(P)-bd_dom"/>
</dbReference>
<dbReference type="PANTHER" id="PTHR43355">
    <property type="entry name" value="FLAVIN REDUCTASE (NADPH)"/>
    <property type="match status" value="1"/>
</dbReference>
<protein>
    <submittedName>
        <fullName evidence="2">NAD(P)-dependent oxidoreductase</fullName>
    </submittedName>
</protein>
<dbReference type="GO" id="GO:0016646">
    <property type="term" value="F:oxidoreductase activity, acting on the CH-NH group of donors, NAD or NADP as acceptor"/>
    <property type="evidence" value="ECO:0007669"/>
    <property type="project" value="TreeGrafter"/>
</dbReference>
<dbReference type="RefSeq" id="WP_147497299.1">
    <property type="nucleotide sequence ID" value="NZ_VOAP01000016.1"/>
</dbReference>
<proteinExistence type="predicted"/>
<sequence>MKIAVLAASGKAGRLITEEALNRKHSVSAFVRNAQKAQDLAQKGANVVQKDIFALTSADLQGFDVIINAFGEWEDFSLFKKQGAYLANILAGSKARFLVVGGAGSLYMDKSHEVRLMDAPSFPEDYKGVANAHAELLGLLRSQNTLNWVYVSPAADFVSDAPKTGKYKIAGEEFETNEKGQSKVSYADYASAMLDIAQNPKLSKVRVSVIGL</sequence>
<evidence type="ECO:0000259" key="1">
    <source>
        <dbReference type="Pfam" id="PF13460"/>
    </source>
</evidence>
<dbReference type="Pfam" id="PF13460">
    <property type="entry name" value="NAD_binding_10"/>
    <property type="match status" value="1"/>
</dbReference>
<feature type="domain" description="NAD(P)-binding" evidence="1">
    <location>
        <begin position="8"/>
        <end position="200"/>
    </location>
</feature>
<name>A0A562XBM8_CAMHY</name>
<comment type="caution">
    <text evidence="2">The sequence shown here is derived from an EMBL/GenBank/DDBJ whole genome shotgun (WGS) entry which is preliminary data.</text>
</comment>